<name>A0A0G9MPK8_9SPHN</name>
<keyword evidence="3" id="KW-1185">Reference proteome</keyword>
<accession>A0A0G9MPK8</accession>
<proteinExistence type="predicted"/>
<feature type="compositionally biased region" description="Basic and acidic residues" evidence="1">
    <location>
        <begin position="26"/>
        <end position="35"/>
    </location>
</feature>
<dbReference type="AlphaFoldDB" id="A0A0G9MPK8"/>
<protein>
    <submittedName>
        <fullName evidence="2">Uncharacterized protein</fullName>
    </submittedName>
</protein>
<evidence type="ECO:0000313" key="3">
    <source>
        <dbReference type="Proteomes" id="UP000053070"/>
    </source>
</evidence>
<reference evidence="2 3" key="1">
    <citation type="submission" date="2015-04" db="EMBL/GenBank/DDBJ databases">
        <title>The draft genome sequence of Erythrobacr gangjinensis K7-2.</title>
        <authorList>
            <person name="Zhuang L."/>
            <person name="Liu Y."/>
            <person name="Shao Z."/>
        </authorList>
    </citation>
    <scope>NUCLEOTIDE SEQUENCE [LARGE SCALE GENOMIC DNA]</scope>
    <source>
        <strain evidence="2 3">K7-2</strain>
    </source>
</reference>
<gene>
    <name evidence="2" type="ORF">AAW01_00915</name>
</gene>
<dbReference type="EMBL" id="LBHC01000001">
    <property type="protein sequence ID" value="KLE32651.1"/>
    <property type="molecule type" value="Genomic_DNA"/>
</dbReference>
<evidence type="ECO:0000256" key="1">
    <source>
        <dbReference type="SAM" id="MobiDB-lite"/>
    </source>
</evidence>
<dbReference type="Proteomes" id="UP000053070">
    <property type="component" value="Unassembled WGS sequence"/>
</dbReference>
<feature type="region of interest" description="Disordered" evidence="1">
    <location>
        <begin position="1"/>
        <end position="36"/>
    </location>
</feature>
<sequence length="96" mass="10449">MLATPAMADHHGGGHDDDNANQQRAEVIERDDRGRATRVRMNGQEYAVCTQNEQDSCINPREAGLNFGNRALGYWPGRPASQIDGPLPAERSGSSD</sequence>
<feature type="compositionally biased region" description="Basic and acidic residues" evidence="1">
    <location>
        <begin position="8"/>
        <end position="18"/>
    </location>
</feature>
<dbReference type="PATRIC" id="fig|502682.8.peg.189"/>
<comment type="caution">
    <text evidence="2">The sequence shown here is derived from an EMBL/GenBank/DDBJ whole genome shotgun (WGS) entry which is preliminary data.</text>
</comment>
<evidence type="ECO:0000313" key="2">
    <source>
        <dbReference type="EMBL" id="KLE32651.1"/>
    </source>
</evidence>
<organism evidence="2 3">
    <name type="scientific">Aurantiacibacter gangjinensis</name>
    <dbReference type="NCBI Taxonomy" id="502682"/>
    <lineage>
        <taxon>Bacteria</taxon>
        <taxon>Pseudomonadati</taxon>
        <taxon>Pseudomonadota</taxon>
        <taxon>Alphaproteobacteria</taxon>
        <taxon>Sphingomonadales</taxon>
        <taxon>Erythrobacteraceae</taxon>
        <taxon>Aurantiacibacter</taxon>
    </lineage>
</organism>
<feature type="region of interest" description="Disordered" evidence="1">
    <location>
        <begin position="77"/>
        <end position="96"/>
    </location>
</feature>